<reference evidence="2" key="1">
    <citation type="journal article" date="2019" name="Int. J. Syst. Evol. Microbiol.">
        <title>The Global Catalogue of Microorganisms (GCM) 10K type strain sequencing project: providing services to taxonomists for standard genome sequencing and annotation.</title>
        <authorList>
            <consortium name="The Broad Institute Genomics Platform"/>
            <consortium name="The Broad Institute Genome Sequencing Center for Infectious Disease"/>
            <person name="Wu L."/>
            <person name="Ma J."/>
        </authorList>
    </citation>
    <scope>NUCLEOTIDE SEQUENCE [LARGE SCALE GENOMIC DNA]</scope>
    <source>
        <strain evidence="2">JCM 17919</strain>
    </source>
</reference>
<sequence>MIVKLLETEIELSPQMKWHRADQDFKAWSHKDLMKYEAVYFANEENQQGRSVYWVNESELGMTDDPKQTALFLKNNANIVARALQEIYPQEEILKTPLKLLRFVFQNTKL</sequence>
<dbReference type="Proteomes" id="UP001501725">
    <property type="component" value="Unassembled WGS sequence"/>
</dbReference>
<evidence type="ECO:0000313" key="1">
    <source>
        <dbReference type="EMBL" id="GAA4344356.1"/>
    </source>
</evidence>
<protein>
    <submittedName>
        <fullName evidence="1">Uncharacterized protein</fullName>
    </submittedName>
</protein>
<dbReference type="EMBL" id="BAABGY010000019">
    <property type="protein sequence ID" value="GAA4344356.1"/>
    <property type="molecule type" value="Genomic_DNA"/>
</dbReference>
<accession>A0ABP8HTW6</accession>
<dbReference type="RefSeq" id="WP_345258335.1">
    <property type="nucleotide sequence ID" value="NZ_BAABGY010000019.1"/>
</dbReference>
<organism evidence="1 2">
    <name type="scientific">Flaviaesturariibacter amylovorans</name>
    <dbReference type="NCBI Taxonomy" id="1084520"/>
    <lineage>
        <taxon>Bacteria</taxon>
        <taxon>Pseudomonadati</taxon>
        <taxon>Bacteroidota</taxon>
        <taxon>Chitinophagia</taxon>
        <taxon>Chitinophagales</taxon>
        <taxon>Chitinophagaceae</taxon>
        <taxon>Flaviaestuariibacter</taxon>
    </lineage>
</organism>
<proteinExistence type="predicted"/>
<gene>
    <name evidence="1" type="ORF">GCM10023184_45570</name>
</gene>
<comment type="caution">
    <text evidence="1">The sequence shown here is derived from an EMBL/GenBank/DDBJ whole genome shotgun (WGS) entry which is preliminary data.</text>
</comment>
<evidence type="ECO:0000313" key="2">
    <source>
        <dbReference type="Proteomes" id="UP001501725"/>
    </source>
</evidence>
<keyword evidence="2" id="KW-1185">Reference proteome</keyword>
<name>A0ABP8HTW6_9BACT</name>